<dbReference type="SUPFAM" id="SSF111369">
    <property type="entry name" value="HlyD-like secretion proteins"/>
    <property type="match status" value="1"/>
</dbReference>
<feature type="coiled-coil region" evidence="3">
    <location>
        <begin position="139"/>
        <end position="166"/>
    </location>
</feature>
<dbReference type="PROSITE" id="PS51257">
    <property type="entry name" value="PROKAR_LIPOPROTEIN"/>
    <property type="match status" value="1"/>
</dbReference>
<gene>
    <name evidence="5" type="ORF">B5M42_19650</name>
</gene>
<dbReference type="InterPro" id="IPR050465">
    <property type="entry name" value="UPF0194_transport"/>
</dbReference>
<name>A0A4Y8PUA0_9BACL</name>
<dbReference type="OrthoDB" id="1817080at2"/>
<dbReference type="AlphaFoldDB" id="A0A4Y8PUA0"/>
<evidence type="ECO:0000256" key="1">
    <source>
        <dbReference type="ARBA" id="ARBA00004196"/>
    </source>
</evidence>
<evidence type="ECO:0000256" key="4">
    <source>
        <dbReference type="SAM" id="SignalP"/>
    </source>
</evidence>
<dbReference type="Gene3D" id="2.40.50.100">
    <property type="match status" value="1"/>
</dbReference>
<evidence type="ECO:0000313" key="5">
    <source>
        <dbReference type="EMBL" id="TFE84570.1"/>
    </source>
</evidence>
<dbReference type="Gene3D" id="2.40.420.20">
    <property type="match status" value="1"/>
</dbReference>
<dbReference type="GO" id="GO:0030313">
    <property type="term" value="C:cell envelope"/>
    <property type="evidence" value="ECO:0007669"/>
    <property type="project" value="UniProtKB-SubCell"/>
</dbReference>
<comment type="subcellular location">
    <subcellularLocation>
        <location evidence="1">Cell envelope</location>
    </subcellularLocation>
</comment>
<dbReference type="PANTHER" id="PTHR32347">
    <property type="entry name" value="EFFLUX SYSTEM COMPONENT YKNX-RELATED"/>
    <property type="match status" value="1"/>
</dbReference>
<organism evidence="5 6">
    <name type="scientific">Paenibacillus athensensis</name>
    <dbReference type="NCBI Taxonomy" id="1967502"/>
    <lineage>
        <taxon>Bacteria</taxon>
        <taxon>Bacillati</taxon>
        <taxon>Bacillota</taxon>
        <taxon>Bacilli</taxon>
        <taxon>Bacillales</taxon>
        <taxon>Paenibacillaceae</taxon>
        <taxon>Paenibacillus</taxon>
    </lineage>
</organism>
<dbReference type="Gene3D" id="2.40.30.170">
    <property type="match status" value="1"/>
</dbReference>
<dbReference type="EMBL" id="MYFO01000033">
    <property type="protein sequence ID" value="TFE84570.1"/>
    <property type="molecule type" value="Genomic_DNA"/>
</dbReference>
<evidence type="ECO:0000256" key="3">
    <source>
        <dbReference type="SAM" id="Coils"/>
    </source>
</evidence>
<keyword evidence="4" id="KW-0732">Signal</keyword>
<proteinExistence type="predicted"/>
<keyword evidence="6" id="KW-1185">Reference proteome</keyword>
<comment type="caution">
    <text evidence="5">The sequence shown here is derived from an EMBL/GenBank/DDBJ whole genome shotgun (WGS) entry which is preliminary data.</text>
</comment>
<dbReference type="PANTHER" id="PTHR32347:SF23">
    <property type="entry name" value="BLL5650 PROTEIN"/>
    <property type="match status" value="1"/>
</dbReference>
<evidence type="ECO:0000313" key="6">
    <source>
        <dbReference type="Proteomes" id="UP000298246"/>
    </source>
</evidence>
<dbReference type="Proteomes" id="UP000298246">
    <property type="component" value="Unassembled WGS sequence"/>
</dbReference>
<keyword evidence="2 3" id="KW-0175">Coiled coil</keyword>
<feature type="chain" id="PRO_5039058862" evidence="4">
    <location>
        <begin position="19"/>
        <end position="344"/>
    </location>
</feature>
<dbReference type="Gene3D" id="1.10.287.470">
    <property type="entry name" value="Helix hairpin bin"/>
    <property type="match status" value="1"/>
</dbReference>
<accession>A0A4Y8PUA0</accession>
<reference evidence="5 6" key="1">
    <citation type="submission" date="2017-03" db="EMBL/GenBank/DDBJ databases">
        <title>Isolation of Levoglucosan Utilizing Bacteria.</title>
        <authorList>
            <person name="Arya A.S."/>
        </authorList>
    </citation>
    <scope>NUCLEOTIDE SEQUENCE [LARGE SCALE GENOMIC DNA]</scope>
    <source>
        <strain evidence="5 6">MEC069</strain>
    </source>
</reference>
<evidence type="ECO:0000256" key="2">
    <source>
        <dbReference type="ARBA" id="ARBA00023054"/>
    </source>
</evidence>
<feature type="signal peptide" evidence="4">
    <location>
        <begin position="1"/>
        <end position="18"/>
    </location>
</feature>
<dbReference type="RefSeq" id="WP_134755936.1">
    <property type="nucleotide sequence ID" value="NZ_MYFO02000018.1"/>
</dbReference>
<sequence>MKANGKAVKLLAVAGALAVLSGCSLVPKEEEALKPPLVVPVKENFELYEVKPGDITKKFTAVATFASSETSSLYYKQSGQRLAGIKVRLGDEVKAGDVVAELEQGDLETRIKLQKLNLERAQLASVQTLQDDPNNARAIRMKQIDVEAAQIELSSLQDQLDKTRLSAPKSGIVTYLSDVKQGDYVDAFTTIAKISDPSRIQLIYEAPNSTDLAGIQVGMEVEIKLSDSGTVAKGKVLQSPTSAASTDNKEQNDRNAKTVIIGVDKDLEGAKIGAYADITITLEKREKVLIIPRVGLRSYLGRDYVQVLEGESRKEVDVEKGLVTPTEVEIRKGLMEGQKIILNN</sequence>
<protein>
    <submittedName>
        <fullName evidence="5">Efflux transporter periplasmic adaptor subunit</fullName>
    </submittedName>
</protein>